<evidence type="ECO:0000256" key="7">
    <source>
        <dbReference type="SAM" id="Phobius"/>
    </source>
</evidence>
<feature type="transmembrane region" description="Helical" evidence="7">
    <location>
        <begin position="21"/>
        <end position="39"/>
    </location>
</feature>
<evidence type="ECO:0000256" key="4">
    <source>
        <dbReference type="ARBA" id="ARBA00022692"/>
    </source>
</evidence>
<proteinExistence type="predicted"/>
<evidence type="ECO:0000256" key="1">
    <source>
        <dbReference type="ARBA" id="ARBA00004533"/>
    </source>
</evidence>
<dbReference type="GO" id="GO:0005886">
    <property type="term" value="C:plasma membrane"/>
    <property type="evidence" value="ECO:0007669"/>
    <property type="project" value="UniProtKB-SubCell"/>
</dbReference>
<keyword evidence="3" id="KW-0997">Cell inner membrane</keyword>
<evidence type="ECO:0000256" key="6">
    <source>
        <dbReference type="ARBA" id="ARBA00023136"/>
    </source>
</evidence>
<dbReference type="PANTHER" id="PTHR30462:SF2">
    <property type="entry name" value="INTERMEMBRANE TRANSPORT PROTEIN PQIB"/>
    <property type="match status" value="1"/>
</dbReference>
<keyword evidence="2" id="KW-1003">Cell membrane</keyword>
<sequence>MSDQAPSPVPSRIRKTNAFASFVWLVPLIAFLVGGWLLFDHIRNTGPTITLHIDSADGIEVNNTVVRVLSVNVGKVTKIRLREDGKGVELTAQLNADVKHMMRSDTQFWVVKPRIDSNGISGLNTLVSGSYIAFMPGKAAESKDTFDVADVPPISALAQDGLRLQLSGANSKMLETGAPVVYESFPVGRVESAKFDPESRRVSYTVFIEHPNDSLINSSSQFWLDSGIRIQADGGGFQLDSAPLGALISGAITFRTPDRAAPPAKAEGKFELYNNRAAVDRLPGERAMYYTAFFRQSVRGLNAGSPVEYKGVKVGSVADVPYFGSGDSLKLFENGWIPVRLRIEPHLIEQNGDRESREYWQKAFQTALNGGLNATLSSDNLLLGSKMIELTDAPSDGERLKPMAEYNGLTVIATRSGGFDDLQAQLGNLLEKFNKLPLDKTVGELNGSLAELKSTLKSANSLLAKPQTQAIPAELNKTLAELRQALQGVSPSSPVYRDVQETLRNIDQTLRDAQPVLNTLKEKPNALIFNRSEKDPIPKGR</sequence>
<dbReference type="AlphaFoldDB" id="A0A378TWZ5"/>
<dbReference type="NCBIfam" id="NF008070">
    <property type="entry name" value="PRK10807.1"/>
    <property type="match status" value="1"/>
</dbReference>
<evidence type="ECO:0000256" key="5">
    <source>
        <dbReference type="ARBA" id="ARBA00022989"/>
    </source>
</evidence>
<feature type="domain" description="Mce/MlaD" evidence="8">
    <location>
        <begin position="289"/>
        <end position="391"/>
    </location>
</feature>
<evidence type="ECO:0000313" key="9">
    <source>
        <dbReference type="EMBL" id="STZ67406.1"/>
    </source>
</evidence>
<dbReference type="Pfam" id="PF02470">
    <property type="entry name" value="MlaD"/>
    <property type="match status" value="3"/>
</dbReference>
<organism evidence="9 10">
    <name type="scientific">Neisseria elongata</name>
    <dbReference type="NCBI Taxonomy" id="495"/>
    <lineage>
        <taxon>Bacteria</taxon>
        <taxon>Pseudomonadati</taxon>
        <taxon>Pseudomonadota</taxon>
        <taxon>Betaproteobacteria</taxon>
        <taxon>Neisseriales</taxon>
        <taxon>Neisseriaceae</taxon>
        <taxon>Neisseria</taxon>
    </lineage>
</organism>
<reference evidence="9 10" key="1">
    <citation type="submission" date="2018-06" db="EMBL/GenBank/DDBJ databases">
        <authorList>
            <consortium name="Pathogen Informatics"/>
            <person name="Doyle S."/>
        </authorList>
    </citation>
    <scope>NUCLEOTIDE SEQUENCE [LARGE SCALE GENOMIC DNA]</scope>
    <source>
        <strain evidence="9 10">NCTC10660</strain>
    </source>
</reference>
<evidence type="ECO:0000256" key="2">
    <source>
        <dbReference type="ARBA" id="ARBA00022475"/>
    </source>
</evidence>
<accession>A0A378TWZ5</accession>
<dbReference type="InterPro" id="IPR051800">
    <property type="entry name" value="PqiA-PqiB_transport"/>
</dbReference>
<protein>
    <submittedName>
        <fullName evidence="9">Paraquat-inducible protein B</fullName>
    </submittedName>
</protein>
<dbReference type="RefSeq" id="WP_074895722.1">
    <property type="nucleotide sequence ID" value="NZ_CP031252.1"/>
</dbReference>
<dbReference type="PANTHER" id="PTHR30462">
    <property type="entry name" value="INTERMEMBRANE TRANSPORT PROTEIN PQIB-RELATED"/>
    <property type="match status" value="1"/>
</dbReference>
<name>A0A378TWZ5_NEIEL</name>
<keyword evidence="4 7" id="KW-0812">Transmembrane</keyword>
<feature type="domain" description="Mce/MlaD" evidence="8">
    <location>
        <begin position="46"/>
        <end position="137"/>
    </location>
</feature>
<gene>
    <name evidence="9" type="primary">pqiB</name>
    <name evidence="9" type="ORF">NCTC10660_00883</name>
</gene>
<dbReference type="EMBL" id="UGQW01000002">
    <property type="protein sequence ID" value="STZ67406.1"/>
    <property type="molecule type" value="Genomic_DNA"/>
</dbReference>
<dbReference type="InterPro" id="IPR003399">
    <property type="entry name" value="Mce/MlaD"/>
</dbReference>
<comment type="subcellular location">
    <subcellularLocation>
        <location evidence="1">Cell inner membrane</location>
    </subcellularLocation>
</comment>
<evidence type="ECO:0000256" key="3">
    <source>
        <dbReference type="ARBA" id="ARBA00022519"/>
    </source>
</evidence>
<dbReference type="GeneID" id="93351882"/>
<evidence type="ECO:0000313" key="10">
    <source>
        <dbReference type="Proteomes" id="UP000254927"/>
    </source>
</evidence>
<dbReference type="Proteomes" id="UP000254927">
    <property type="component" value="Unassembled WGS sequence"/>
</dbReference>
<keyword evidence="6 7" id="KW-0472">Membrane</keyword>
<keyword evidence="5 7" id="KW-1133">Transmembrane helix</keyword>
<evidence type="ECO:0000259" key="8">
    <source>
        <dbReference type="Pfam" id="PF02470"/>
    </source>
</evidence>
<feature type="domain" description="Mce/MlaD" evidence="8">
    <location>
        <begin position="162"/>
        <end position="222"/>
    </location>
</feature>